<protein>
    <submittedName>
        <fullName evidence="2">Nucleoside-diphosphate sugar epimerase</fullName>
    </submittedName>
</protein>
<dbReference type="InterPro" id="IPR001509">
    <property type="entry name" value="Epimerase_deHydtase"/>
</dbReference>
<dbReference type="GO" id="GO:0005737">
    <property type="term" value="C:cytoplasm"/>
    <property type="evidence" value="ECO:0007669"/>
    <property type="project" value="TreeGrafter"/>
</dbReference>
<dbReference type="Pfam" id="PF01370">
    <property type="entry name" value="Epimerase"/>
    <property type="match status" value="1"/>
</dbReference>
<dbReference type="PANTHER" id="PTHR48079">
    <property type="entry name" value="PROTEIN YEEZ"/>
    <property type="match status" value="1"/>
</dbReference>
<reference evidence="2" key="1">
    <citation type="submission" date="2021-01" db="EMBL/GenBank/DDBJ databases">
        <title>Whole genome shotgun sequence of Cellulomonas chitinilytica NBRC 110799.</title>
        <authorList>
            <person name="Komaki H."/>
            <person name="Tamura T."/>
        </authorList>
    </citation>
    <scope>NUCLEOTIDE SEQUENCE</scope>
    <source>
        <strain evidence="2">NBRC 110799</strain>
    </source>
</reference>
<evidence type="ECO:0000313" key="2">
    <source>
        <dbReference type="EMBL" id="GIG23140.1"/>
    </source>
</evidence>
<comment type="caution">
    <text evidence="2">The sequence shown here is derived from an EMBL/GenBank/DDBJ whole genome shotgun (WGS) entry which is preliminary data.</text>
</comment>
<dbReference type="EMBL" id="BONK01000016">
    <property type="protein sequence ID" value="GIG23140.1"/>
    <property type="molecule type" value="Genomic_DNA"/>
</dbReference>
<proteinExistence type="predicted"/>
<dbReference type="PANTHER" id="PTHR48079:SF6">
    <property type="entry name" value="NAD(P)-BINDING DOMAIN-CONTAINING PROTEIN-RELATED"/>
    <property type="match status" value="1"/>
</dbReference>
<dbReference type="InterPro" id="IPR036291">
    <property type="entry name" value="NAD(P)-bd_dom_sf"/>
</dbReference>
<sequence length="325" mass="33338">MTVDGSTVLVTGASGMLGGAVARALVAGGAQVRTFQRRPARVDGARDVLGSVTDPVATARAVAGCDAVVHLAARVDITGPEDEFRRVNVEGTRHLLAAARAAGAGRFVHVSSPSVAHVGGSLVGAPATAAEPALARGPYARTKAAGELLALETDTAAMRVVVVRPHLVWGPGDTQLIGRVVARARAGRLPVLGSGAPLIDTTYVDNAADALVAALTAPDAACGQAYVVTNGEPRPVLELLRAICVASGAPAPRVHVPGGLARALGAGLDAVWARFPLAGEPPLTRFVAEQLSTAHWFDQRRTREALRWSPRVSLDEGFARLAAAS</sequence>
<dbReference type="InterPro" id="IPR051783">
    <property type="entry name" value="NAD(P)-dependent_oxidoreduct"/>
</dbReference>
<dbReference type="Gene3D" id="3.40.50.720">
    <property type="entry name" value="NAD(P)-binding Rossmann-like Domain"/>
    <property type="match status" value="1"/>
</dbReference>
<evidence type="ECO:0000259" key="1">
    <source>
        <dbReference type="Pfam" id="PF01370"/>
    </source>
</evidence>
<dbReference type="GO" id="GO:0004029">
    <property type="term" value="F:aldehyde dehydrogenase (NAD+) activity"/>
    <property type="evidence" value="ECO:0007669"/>
    <property type="project" value="TreeGrafter"/>
</dbReference>
<dbReference type="SUPFAM" id="SSF51735">
    <property type="entry name" value="NAD(P)-binding Rossmann-fold domains"/>
    <property type="match status" value="1"/>
</dbReference>
<feature type="domain" description="NAD-dependent epimerase/dehydratase" evidence="1">
    <location>
        <begin position="8"/>
        <end position="228"/>
    </location>
</feature>
<dbReference type="Proteomes" id="UP000632740">
    <property type="component" value="Unassembled WGS sequence"/>
</dbReference>
<name>A0A919P5K7_9CELL</name>
<dbReference type="AlphaFoldDB" id="A0A919P5K7"/>
<dbReference type="RefSeq" id="WP_275407239.1">
    <property type="nucleotide sequence ID" value="NZ_BONK01000016.1"/>
</dbReference>
<gene>
    <name evidence="2" type="ORF">Cch01nite_38640</name>
</gene>
<keyword evidence="3" id="KW-1185">Reference proteome</keyword>
<evidence type="ECO:0000313" key="3">
    <source>
        <dbReference type="Proteomes" id="UP000632740"/>
    </source>
</evidence>
<accession>A0A919P5K7</accession>
<organism evidence="2 3">
    <name type="scientific">Cellulomonas chitinilytica</name>
    <dbReference type="NCBI Taxonomy" id="398759"/>
    <lineage>
        <taxon>Bacteria</taxon>
        <taxon>Bacillati</taxon>
        <taxon>Actinomycetota</taxon>
        <taxon>Actinomycetes</taxon>
        <taxon>Micrococcales</taxon>
        <taxon>Cellulomonadaceae</taxon>
        <taxon>Cellulomonas</taxon>
    </lineage>
</organism>